<feature type="compositionally biased region" description="Polar residues" evidence="1">
    <location>
        <begin position="158"/>
        <end position="167"/>
    </location>
</feature>
<dbReference type="AlphaFoldDB" id="A0A834TVJ9"/>
<reference evidence="2" key="1">
    <citation type="submission" date="2020-09" db="EMBL/GenBank/DDBJ databases">
        <title>Genome-Enabled Discovery of Anthraquinone Biosynthesis in Senna tora.</title>
        <authorList>
            <person name="Kang S.-H."/>
            <person name="Pandey R.P."/>
            <person name="Lee C.-M."/>
            <person name="Sim J.-S."/>
            <person name="Jeong J.-T."/>
            <person name="Choi B.-S."/>
            <person name="Jung M."/>
            <person name="Ginzburg D."/>
            <person name="Zhao K."/>
            <person name="Won S.Y."/>
            <person name="Oh T.-J."/>
            <person name="Yu Y."/>
            <person name="Kim N.-H."/>
            <person name="Lee O.R."/>
            <person name="Lee T.-H."/>
            <person name="Bashyal P."/>
            <person name="Kim T.-S."/>
            <person name="Lee W.-H."/>
            <person name="Kawkins C."/>
            <person name="Kim C.-K."/>
            <person name="Kim J.S."/>
            <person name="Ahn B.O."/>
            <person name="Rhee S.Y."/>
            <person name="Sohng J.K."/>
        </authorList>
    </citation>
    <scope>NUCLEOTIDE SEQUENCE</scope>
    <source>
        <tissue evidence="2">Leaf</tissue>
    </source>
</reference>
<dbReference type="EMBL" id="JAAIUW010000006">
    <property type="protein sequence ID" value="KAF7828252.1"/>
    <property type="molecule type" value="Genomic_DNA"/>
</dbReference>
<protein>
    <submittedName>
        <fullName evidence="2">AT-rich interactive domain-containing protein 2</fullName>
    </submittedName>
</protein>
<feature type="region of interest" description="Disordered" evidence="1">
    <location>
        <begin position="157"/>
        <end position="187"/>
    </location>
</feature>
<accession>A0A834TVJ9</accession>
<evidence type="ECO:0000313" key="3">
    <source>
        <dbReference type="Proteomes" id="UP000634136"/>
    </source>
</evidence>
<comment type="caution">
    <text evidence="2">The sequence shown here is derived from an EMBL/GenBank/DDBJ whole genome shotgun (WGS) entry which is preliminary data.</text>
</comment>
<evidence type="ECO:0000256" key="1">
    <source>
        <dbReference type="SAM" id="MobiDB-lite"/>
    </source>
</evidence>
<name>A0A834TVJ9_9FABA</name>
<evidence type="ECO:0000313" key="2">
    <source>
        <dbReference type="EMBL" id="KAF7828252.1"/>
    </source>
</evidence>
<organism evidence="2 3">
    <name type="scientific">Senna tora</name>
    <dbReference type="NCBI Taxonomy" id="362788"/>
    <lineage>
        <taxon>Eukaryota</taxon>
        <taxon>Viridiplantae</taxon>
        <taxon>Streptophyta</taxon>
        <taxon>Embryophyta</taxon>
        <taxon>Tracheophyta</taxon>
        <taxon>Spermatophyta</taxon>
        <taxon>Magnoliopsida</taxon>
        <taxon>eudicotyledons</taxon>
        <taxon>Gunneridae</taxon>
        <taxon>Pentapetalae</taxon>
        <taxon>rosids</taxon>
        <taxon>fabids</taxon>
        <taxon>Fabales</taxon>
        <taxon>Fabaceae</taxon>
        <taxon>Caesalpinioideae</taxon>
        <taxon>Cassia clade</taxon>
        <taxon>Senna</taxon>
    </lineage>
</organism>
<gene>
    <name evidence="2" type="ORF">G2W53_019416</name>
</gene>
<sequence>MHLSYTWKEDCSQVGATQRLTNSASFALSICAQKSVPLYSFHLDGSGMGSIERRKGRLATFLIHFSIADNGSRLRFRDLTSSLVTSESIVGRTSSTPLINFKSSSPWIMWSSSHIVEAKTSRFKPNSFATEPHNPSFDTKLYPPFSFTKRNRLYKSSDWPSPSTTGRRQPLPWYAPTDSRQSTEDPSVKVDHRAMSFDFLLRCSSAYGPMVKIKEIYLIPERGGSSAARIGKMEVGAQEYQYCTLMSRRWTESEVDARHAMKMEMHRD</sequence>
<keyword evidence="3" id="KW-1185">Reference proteome</keyword>
<dbReference type="Proteomes" id="UP000634136">
    <property type="component" value="Unassembled WGS sequence"/>
</dbReference>
<proteinExistence type="predicted"/>